<organism evidence="2 3">
    <name type="scientific">Pontibacillus halophilus JSM 076056 = DSM 19796</name>
    <dbReference type="NCBI Taxonomy" id="1385510"/>
    <lineage>
        <taxon>Bacteria</taxon>
        <taxon>Bacillati</taxon>
        <taxon>Bacillota</taxon>
        <taxon>Bacilli</taxon>
        <taxon>Bacillales</taxon>
        <taxon>Bacillaceae</taxon>
        <taxon>Pontibacillus</taxon>
    </lineage>
</organism>
<dbReference type="Proteomes" id="UP000030528">
    <property type="component" value="Unassembled WGS sequence"/>
</dbReference>
<name>A0A0A5GQ84_9BACI</name>
<dbReference type="GO" id="GO:0016747">
    <property type="term" value="F:acyltransferase activity, transferring groups other than amino-acyl groups"/>
    <property type="evidence" value="ECO:0007669"/>
    <property type="project" value="InterPro"/>
</dbReference>
<dbReference type="OrthoDB" id="452315at2"/>
<dbReference type="InterPro" id="IPR000182">
    <property type="entry name" value="GNAT_dom"/>
</dbReference>
<dbReference type="SUPFAM" id="SSF55729">
    <property type="entry name" value="Acyl-CoA N-acyltransferases (Nat)"/>
    <property type="match status" value="1"/>
</dbReference>
<proteinExistence type="predicted"/>
<dbReference type="InterPro" id="IPR051531">
    <property type="entry name" value="N-acetyltransferase"/>
</dbReference>
<dbReference type="RefSeq" id="WP_026799649.1">
    <property type="nucleotide sequence ID" value="NZ_AVPE01000003.1"/>
</dbReference>
<reference evidence="2 3" key="1">
    <citation type="submission" date="2013-08" db="EMBL/GenBank/DDBJ databases">
        <authorList>
            <person name="Huang J."/>
            <person name="Wang G."/>
        </authorList>
    </citation>
    <scope>NUCLEOTIDE SEQUENCE [LARGE SCALE GENOMIC DNA]</scope>
    <source>
        <strain evidence="2 3">JSM 076056</strain>
    </source>
</reference>
<comment type="caution">
    <text evidence="2">The sequence shown here is derived from an EMBL/GenBank/DDBJ whole genome shotgun (WGS) entry which is preliminary data.</text>
</comment>
<gene>
    <name evidence="2" type="ORF">N781_12880</name>
</gene>
<dbReference type="PANTHER" id="PTHR43792">
    <property type="entry name" value="GNAT FAMILY, PUTATIVE (AFU_ORTHOLOGUE AFUA_3G00765)-RELATED-RELATED"/>
    <property type="match status" value="1"/>
</dbReference>
<dbReference type="PANTHER" id="PTHR43792:SF13">
    <property type="entry name" value="ACETYLTRANSFERASE"/>
    <property type="match status" value="1"/>
</dbReference>
<evidence type="ECO:0000313" key="2">
    <source>
        <dbReference type="EMBL" id="KGX93335.1"/>
    </source>
</evidence>
<keyword evidence="3" id="KW-1185">Reference proteome</keyword>
<dbReference type="Gene3D" id="3.40.630.30">
    <property type="match status" value="1"/>
</dbReference>
<evidence type="ECO:0000313" key="3">
    <source>
        <dbReference type="Proteomes" id="UP000030528"/>
    </source>
</evidence>
<accession>A0A0A5GQ84</accession>
<dbReference type="PROSITE" id="PS51186">
    <property type="entry name" value="GNAT"/>
    <property type="match status" value="1"/>
</dbReference>
<dbReference type="EMBL" id="AVPE01000003">
    <property type="protein sequence ID" value="KGX93335.1"/>
    <property type="molecule type" value="Genomic_DNA"/>
</dbReference>
<dbReference type="CDD" id="cd04301">
    <property type="entry name" value="NAT_SF"/>
    <property type="match status" value="1"/>
</dbReference>
<evidence type="ECO:0000259" key="1">
    <source>
        <dbReference type="PROSITE" id="PS51186"/>
    </source>
</evidence>
<dbReference type="STRING" id="1385510.GCA_000425205_01195"/>
<sequence length="171" mass="19472">MDLETPRLILFPLSLEQAQSLMTETNQYPKWLNVPFDSLWPHDGLKALLPIYAENIETDDSHYGFGPWVAVDKHKEVVVGDVQFKGKPIHGEVEIGYFVSNIHRNQGYAKEAVEAIIQWAFQHESIHHVRAVCDANNVPSCRVLEACGFKRLGEDNGIIHFKTTKQRNHAI</sequence>
<protein>
    <recommendedName>
        <fullName evidence="1">N-acetyltransferase domain-containing protein</fullName>
    </recommendedName>
</protein>
<dbReference type="Pfam" id="PF13302">
    <property type="entry name" value="Acetyltransf_3"/>
    <property type="match status" value="1"/>
</dbReference>
<dbReference type="InterPro" id="IPR016181">
    <property type="entry name" value="Acyl_CoA_acyltransferase"/>
</dbReference>
<dbReference type="AlphaFoldDB" id="A0A0A5GQ84"/>
<feature type="domain" description="N-acetyltransferase" evidence="1">
    <location>
        <begin position="17"/>
        <end position="171"/>
    </location>
</feature>
<dbReference type="eggNOG" id="COG1670">
    <property type="taxonomic scope" value="Bacteria"/>
</dbReference>